<feature type="domain" description="Cytochrome b/b6 C-terminal region profile" evidence="19">
    <location>
        <begin position="210"/>
        <end position="365"/>
    </location>
</feature>
<keyword evidence="12 17" id="KW-1133">Transmembrane helix</keyword>
<feature type="transmembrane region" description="Helical" evidence="17">
    <location>
        <begin position="110"/>
        <end position="133"/>
    </location>
</feature>
<dbReference type="GO" id="GO:0008121">
    <property type="term" value="F:quinol-cytochrome-c reductase activity"/>
    <property type="evidence" value="ECO:0007669"/>
    <property type="project" value="TreeGrafter"/>
</dbReference>
<dbReference type="EMBL" id="HQ199311">
    <property type="protein sequence ID" value="ADN32966.1"/>
    <property type="molecule type" value="Genomic_DNA"/>
</dbReference>
<evidence type="ECO:0000259" key="19">
    <source>
        <dbReference type="PROSITE" id="PS51003"/>
    </source>
</evidence>
<dbReference type="InterPro" id="IPR036150">
    <property type="entry name" value="Cyt_b/b6_C_sf"/>
</dbReference>
<dbReference type="InterPro" id="IPR027387">
    <property type="entry name" value="Cytb/b6-like_sf"/>
</dbReference>
<dbReference type="Gene3D" id="1.20.810.10">
    <property type="entry name" value="Cytochrome Bc1 Complex, Chain C"/>
    <property type="match status" value="1"/>
</dbReference>
<dbReference type="SUPFAM" id="SSF81648">
    <property type="entry name" value="a domain/subunit of cytochrome bc1 complex (Ubiquinol-cytochrome c reductase)"/>
    <property type="match status" value="1"/>
</dbReference>
<keyword evidence="10" id="KW-0999">Mitochondrion inner membrane</keyword>
<dbReference type="PROSITE" id="PS51002">
    <property type="entry name" value="CYTB_NTER"/>
    <property type="match status" value="1"/>
</dbReference>
<keyword evidence="5 17" id="KW-0813">Transport</keyword>
<keyword evidence="14" id="KW-0830">Ubiquinone</keyword>
<evidence type="ECO:0000256" key="9">
    <source>
        <dbReference type="ARBA" id="ARBA00022723"/>
    </source>
</evidence>
<keyword evidence="15 17" id="KW-0496">Mitochondrion</keyword>
<dbReference type="SUPFAM" id="SSF81342">
    <property type="entry name" value="Transmembrane di-heme cytochromes"/>
    <property type="match status" value="1"/>
</dbReference>
<evidence type="ECO:0000256" key="12">
    <source>
        <dbReference type="ARBA" id="ARBA00022989"/>
    </source>
</evidence>
<feature type="transmembrane region" description="Helical" evidence="17">
    <location>
        <begin position="287"/>
        <end position="307"/>
    </location>
</feature>
<evidence type="ECO:0000259" key="18">
    <source>
        <dbReference type="PROSITE" id="PS51002"/>
    </source>
</evidence>
<dbReference type="InterPro" id="IPR005797">
    <property type="entry name" value="Cyt_b/b6_N"/>
</dbReference>
<comment type="similarity">
    <text evidence="17">Belongs to the cytochrome b family.</text>
</comment>
<dbReference type="PROSITE" id="PS51003">
    <property type="entry name" value="CYTB_CTER"/>
    <property type="match status" value="1"/>
</dbReference>
<proteinExistence type="inferred from homology"/>
<evidence type="ECO:0000256" key="5">
    <source>
        <dbReference type="ARBA" id="ARBA00022448"/>
    </source>
</evidence>
<evidence type="ECO:0000256" key="13">
    <source>
        <dbReference type="ARBA" id="ARBA00023004"/>
    </source>
</evidence>
<evidence type="ECO:0000313" key="20">
    <source>
        <dbReference type="EMBL" id="ADN32966.1"/>
    </source>
</evidence>
<dbReference type="GO" id="GO:0046872">
    <property type="term" value="F:metal ion binding"/>
    <property type="evidence" value="ECO:0007669"/>
    <property type="project" value="UniProtKB-UniRule"/>
</dbReference>
<evidence type="ECO:0000256" key="3">
    <source>
        <dbReference type="ARBA" id="ARBA00011649"/>
    </source>
</evidence>
<feature type="transmembrane region" description="Helical" evidence="17">
    <location>
        <begin position="29"/>
        <end position="53"/>
    </location>
</feature>
<organism evidence="20">
    <name type="scientific">Sinentomon erythranum</name>
    <dbReference type="NCBI Taxonomy" id="289455"/>
    <lineage>
        <taxon>Eukaryota</taxon>
        <taxon>Metazoa</taxon>
        <taxon>Ecdysozoa</taxon>
        <taxon>Arthropoda</taxon>
        <taxon>Hexapoda</taxon>
        <taxon>Protura</taxon>
        <taxon>Sinentomata</taxon>
        <taxon>Sinentomidae</taxon>
        <taxon>Sinentomon</taxon>
    </lineage>
</organism>
<evidence type="ECO:0000256" key="16">
    <source>
        <dbReference type="ARBA" id="ARBA00023136"/>
    </source>
</evidence>
<dbReference type="InterPro" id="IPR016174">
    <property type="entry name" value="Di-haem_cyt_TM"/>
</dbReference>
<gene>
    <name evidence="20" type="primary">cob</name>
</gene>
<name>G3D5N9_9HEXA</name>
<feature type="transmembrane region" description="Helical" evidence="17">
    <location>
        <begin position="229"/>
        <end position="249"/>
    </location>
</feature>
<keyword evidence="6 17" id="KW-0349">Heme</keyword>
<accession>G3D5N9</accession>
<dbReference type="PANTHER" id="PTHR19271">
    <property type="entry name" value="CYTOCHROME B"/>
    <property type="match status" value="1"/>
</dbReference>
<feature type="transmembrane region" description="Helical" evidence="17">
    <location>
        <begin position="342"/>
        <end position="364"/>
    </location>
</feature>
<reference evidence="20" key="1">
    <citation type="submission" date="2010-08" db="EMBL/GenBank/DDBJ databases">
        <authorList>
            <person name="Chen W.-J."/>
            <person name="Bu Y."/>
            <person name="Carapelli A."/>
            <person name="Luan Y.-X."/>
        </authorList>
    </citation>
    <scope>NUCLEOTIDE SEQUENCE</scope>
</reference>
<protein>
    <recommendedName>
        <fullName evidence="4 17">Cytochrome b</fullName>
    </recommendedName>
</protein>
<keyword evidence="9 17" id="KW-0479">Metal-binding</keyword>
<feature type="domain" description="Cytochrome b/b6 N-terminal region profile" evidence="18">
    <location>
        <begin position="1"/>
        <end position="209"/>
    </location>
</feature>
<keyword evidence="8 17" id="KW-0812">Transmembrane</keyword>
<evidence type="ECO:0000256" key="17">
    <source>
        <dbReference type="RuleBase" id="RU362117"/>
    </source>
</evidence>
<dbReference type="AlphaFoldDB" id="G3D5N9"/>
<evidence type="ECO:0000256" key="4">
    <source>
        <dbReference type="ARBA" id="ARBA00013531"/>
    </source>
</evidence>
<keyword evidence="16 17" id="KW-0472">Membrane</keyword>
<keyword evidence="11 17" id="KW-0249">Electron transport</keyword>
<evidence type="ECO:0000256" key="10">
    <source>
        <dbReference type="ARBA" id="ARBA00022792"/>
    </source>
</evidence>
<dbReference type="Pfam" id="PF00033">
    <property type="entry name" value="Cytochrome_B"/>
    <property type="match status" value="1"/>
</dbReference>
<comment type="cofactor">
    <cofactor evidence="17">
        <name>heme b</name>
        <dbReference type="ChEBI" id="CHEBI:60344"/>
    </cofactor>
    <text evidence="17">Binds 2 heme groups non-covalently.</text>
</comment>
<evidence type="ECO:0000256" key="2">
    <source>
        <dbReference type="ARBA" id="ARBA00004448"/>
    </source>
</evidence>
<feature type="transmembrane region" description="Helical" evidence="17">
    <location>
        <begin position="74"/>
        <end position="98"/>
    </location>
</feature>
<comment type="subcellular location">
    <subcellularLocation>
        <location evidence="2">Mitochondrion inner membrane</location>
        <topology evidence="2">Multi-pass membrane protein</topology>
    </subcellularLocation>
</comment>
<evidence type="ECO:0000256" key="15">
    <source>
        <dbReference type="ARBA" id="ARBA00023128"/>
    </source>
</evidence>
<geneLocation type="mitochondrion" evidence="20"/>
<evidence type="ECO:0000256" key="6">
    <source>
        <dbReference type="ARBA" id="ARBA00022617"/>
    </source>
</evidence>
<dbReference type="InterPro" id="IPR048259">
    <property type="entry name" value="Cytochrome_b_N_euk/bac"/>
</dbReference>
<evidence type="ECO:0000256" key="7">
    <source>
        <dbReference type="ARBA" id="ARBA00022660"/>
    </source>
</evidence>
<comment type="subunit">
    <text evidence="3">The main subunits of complex b-c1 are: cytochrome b, cytochrome c1 and the Rieske protein.</text>
</comment>
<dbReference type="CDD" id="cd00284">
    <property type="entry name" value="Cytochrome_b_N"/>
    <property type="match status" value="1"/>
</dbReference>
<feature type="transmembrane region" description="Helical" evidence="17">
    <location>
        <begin position="178"/>
        <end position="200"/>
    </location>
</feature>
<dbReference type="GO" id="GO:0005743">
    <property type="term" value="C:mitochondrial inner membrane"/>
    <property type="evidence" value="ECO:0007669"/>
    <property type="project" value="UniProtKB-SubCell"/>
</dbReference>
<feature type="transmembrane region" description="Helical" evidence="17">
    <location>
        <begin position="261"/>
        <end position="280"/>
    </location>
</feature>
<dbReference type="Pfam" id="PF00032">
    <property type="entry name" value="Cytochrom_B_C"/>
    <property type="match status" value="1"/>
</dbReference>
<comment type="function">
    <text evidence="1 17">Component of the ubiquinol-cytochrome c reductase complex (complex III or cytochrome b-c1 complex) that is part of the mitochondrial respiratory chain. The b-c1 complex mediates electron transfer from ubiquinol to cytochrome c. Contributes to the generation of a proton gradient across the mitochondrial membrane that is then used for ATP synthesis.</text>
</comment>
<feature type="transmembrane region" description="Helical" evidence="17">
    <location>
        <begin position="313"/>
        <end position="335"/>
    </location>
</feature>
<keyword evidence="13 17" id="KW-0408">Iron</keyword>
<sequence>MFSFRKYYLFLSSFNSFLFDLPSPSSISYFWNFGSLLGFFFFSQILTGIFISMHYSGDVLLSFMGVVDMSRNVFYGWGIRSFHSNGASFFFFCLYFHLGRGLYYESYGFFSVWSVGVVIFLLSMMIAFLGYVLPWGQMSFWGATAITSLVSVIPYLGEFIVSWLWGGFSIDNATLNRFYTLHFLVPFILLLFVFVHLVFLHDLGSSNPLGVGFNIDSVSFHPYYVLKDLFGVFVFFLFFFISVYFSFFFMDPDNFIPANSLVTPVHIQPEWYLLFAYAILRSIPSKLGGVFSLVFVFFLLVPMFNGFSFSVNYYSFYVSFLFWILVGVFFILTWIGMNPAEYPYIFVGQLFSFFYYFLVLFKIYY</sequence>
<dbReference type="GO" id="GO:0016491">
    <property type="term" value="F:oxidoreductase activity"/>
    <property type="evidence" value="ECO:0007669"/>
    <property type="project" value="UniProtKB-UniRule"/>
</dbReference>
<evidence type="ECO:0000256" key="8">
    <source>
        <dbReference type="ARBA" id="ARBA00022692"/>
    </source>
</evidence>
<dbReference type="GO" id="GO:0006122">
    <property type="term" value="P:mitochondrial electron transport, ubiquinol to cytochrome c"/>
    <property type="evidence" value="ECO:0007669"/>
    <property type="project" value="TreeGrafter"/>
</dbReference>
<dbReference type="PANTHER" id="PTHR19271:SF16">
    <property type="entry name" value="CYTOCHROME B"/>
    <property type="match status" value="1"/>
</dbReference>
<evidence type="ECO:0000256" key="11">
    <source>
        <dbReference type="ARBA" id="ARBA00022982"/>
    </source>
</evidence>
<evidence type="ECO:0000256" key="14">
    <source>
        <dbReference type="ARBA" id="ARBA00023075"/>
    </source>
</evidence>
<dbReference type="InterPro" id="IPR005798">
    <property type="entry name" value="Cyt_b/b6_C"/>
</dbReference>
<keyword evidence="7 17" id="KW-0679">Respiratory chain</keyword>
<evidence type="ECO:0000256" key="1">
    <source>
        <dbReference type="ARBA" id="ARBA00002566"/>
    </source>
</evidence>
<feature type="transmembrane region" description="Helical" evidence="17">
    <location>
        <begin position="140"/>
        <end position="166"/>
    </location>
</feature>
<reference evidence="20" key="2">
    <citation type="journal article" date="2011" name="BMC Evol. Biol.">
        <title>The mitochondrial genome of Sinentomon erythranum (Arthropoda: Hexapoda: Protura): an example of highly divergent evolution.</title>
        <authorList>
            <person name="Chen W.J."/>
            <person name="Bu Y."/>
            <person name="Carapelli A."/>
            <person name="Dallai R."/>
            <person name="Li S."/>
            <person name="Yin W.Y."/>
            <person name="Luan Y.X."/>
        </authorList>
    </citation>
    <scope>NUCLEOTIDE SEQUENCE</scope>
</reference>